<evidence type="ECO:0000256" key="1">
    <source>
        <dbReference type="SAM" id="Phobius"/>
    </source>
</evidence>
<keyword evidence="1" id="KW-0812">Transmembrane</keyword>
<protein>
    <recommendedName>
        <fullName evidence="4">MotA/TolQ/ExbB proton channel domain-containing protein</fullName>
    </recommendedName>
</protein>
<organism evidence="2 3">
    <name type="scientific">Campylobacter coli</name>
    <dbReference type="NCBI Taxonomy" id="195"/>
    <lineage>
        <taxon>Bacteria</taxon>
        <taxon>Pseudomonadati</taxon>
        <taxon>Campylobacterota</taxon>
        <taxon>Epsilonproteobacteria</taxon>
        <taxon>Campylobacterales</taxon>
        <taxon>Campylobacteraceae</taxon>
        <taxon>Campylobacter</taxon>
    </lineage>
</organism>
<accession>A0A401D0C8</accession>
<gene>
    <name evidence="2" type="ORF">B9Q54_02110</name>
</gene>
<evidence type="ECO:0000313" key="2">
    <source>
        <dbReference type="EMBL" id="EAK5103071.1"/>
    </source>
</evidence>
<dbReference type="AlphaFoldDB" id="A0A401D0C8"/>
<dbReference type="Proteomes" id="UP000409545">
    <property type="component" value="Unassembled WGS sequence"/>
</dbReference>
<dbReference type="SUPFAM" id="SSF58113">
    <property type="entry name" value="Apolipoprotein A-I"/>
    <property type="match status" value="1"/>
</dbReference>
<proteinExistence type="predicted"/>
<dbReference type="EMBL" id="AACGUZ010000003">
    <property type="protein sequence ID" value="EAK5103071.1"/>
    <property type="molecule type" value="Genomic_DNA"/>
</dbReference>
<dbReference type="RefSeq" id="WP_002812456.1">
    <property type="nucleotide sequence ID" value="NZ_CAKJUO010000016.1"/>
</dbReference>
<sequence>MYELPILIFKNLSGHILEGTIIIIFFFLLFLFLLYKRKSLHKSSTSLLITIGICFTFYGISKGLANFDANNIEENLPQLIDGIKTAFLVSVEAVFFAILLKVIALFMEKPFSNQDEIEEDVGIEDIIILQKENIKISQETLETFNQSLKATKEINDNIKLLRADNEQGFVNIKNSFEGFAKTMAENNSKAFIQALEEVIKDFNNKITEQFGDNFKQLNLAVGALLTWQENYKNYIEKSESIIENLLSSFKKTVEDYSVVVDNSERFVSYAKSFENILKELSEQRIQIQSSIENLDIFLKNTQLSISSLMQEINNYKEQSLNTVENISKLSANLEESYTKSSEKLINDISEYVGKFNTELSTHNEKINTQLIEGLNSASASINSQIKTLDQELENVLKNLGSNLASISTKFVDDYNTILSNLSSLNQKMSNLR</sequence>
<comment type="caution">
    <text evidence="2">The sequence shown here is derived from an EMBL/GenBank/DDBJ whole genome shotgun (WGS) entry which is preliminary data.</text>
</comment>
<feature type="transmembrane region" description="Helical" evidence="1">
    <location>
        <begin position="85"/>
        <end position="107"/>
    </location>
</feature>
<name>A0A401D0C8_CAMCO</name>
<evidence type="ECO:0008006" key="4">
    <source>
        <dbReference type="Google" id="ProtNLM"/>
    </source>
</evidence>
<reference evidence="2 3" key="1">
    <citation type="submission" date="2018-05" db="EMBL/GenBank/DDBJ databases">
        <authorList>
            <consortium name="NARMS: The National Antimicrobial Resistance Monitoring System"/>
        </authorList>
    </citation>
    <scope>NUCLEOTIDE SEQUENCE [LARGE SCALE GENOMIC DNA]</scope>
    <source>
        <strain evidence="2 3">FSIS1711007</strain>
    </source>
</reference>
<feature type="transmembrane region" description="Helical" evidence="1">
    <location>
        <begin position="12"/>
        <end position="35"/>
    </location>
</feature>
<evidence type="ECO:0000313" key="3">
    <source>
        <dbReference type="Proteomes" id="UP000409545"/>
    </source>
</evidence>
<dbReference type="Gene3D" id="1.20.120.20">
    <property type="entry name" value="Apolipoprotein"/>
    <property type="match status" value="1"/>
</dbReference>
<feature type="transmembrane region" description="Helical" evidence="1">
    <location>
        <begin position="47"/>
        <end position="65"/>
    </location>
</feature>
<keyword evidence="1" id="KW-1133">Transmembrane helix</keyword>
<keyword evidence="1" id="KW-0472">Membrane</keyword>